<reference evidence="1" key="1">
    <citation type="submission" date="2021-01" db="EMBL/GenBank/DDBJ databases">
        <authorList>
            <person name="Corre E."/>
            <person name="Pelletier E."/>
            <person name="Niang G."/>
            <person name="Scheremetjew M."/>
            <person name="Finn R."/>
            <person name="Kale V."/>
            <person name="Holt S."/>
            <person name="Cochrane G."/>
            <person name="Meng A."/>
            <person name="Brown T."/>
            <person name="Cohen L."/>
        </authorList>
    </citation>
    <scope>NUCLEOTIDE SEQUENCE</scope>
    <source>
        <strain evidence="1">CCMP622</strain>
    </source>
</reference>
<proteinExistence type="predicted"/>
<dbReference type="InterPro" id="IPR036228">
    <property type="entry name" value="ATP_synth_F0_dsu_sf_mt"/>
</dbReference>
<accession>A0A7S2X8U8</accession>
<dbReference type="Gene3D" id="6.10.280.70">
    <property type="match status" value="1"/>
</dbReference>
<protein>
    <recommendedName>
        <fullName evidence="2">ATP synthase subunit d, mitochondrial</fullName>
    </recommendedName>
</protein>
<dbReference type="AlphaFoldDB" id="A0A7S2X8U8"/>
<organism evidence="1">
    <name type="scientific">Lotharella oceanica</name>
    <dbReference type="NCBI Taxonomy" id="641309"/>
    <lineage>
        <taxon>Eukaryota</taxon>
        <taxon>Sar</taxon>
        <taxon>Rhizaria</taxon>
        <taxon>Cercozoa</taxon>
        <taxon>Chlorarachniophyceae</taxon>
        <taxon>Lotharella</taxon>
    </lineage>
</organism>
<dbReference type="GO" id="GO:0045259">
    <property type="term" value="C:proton-transporting ATP synthase complex"/>
    <property type="evidence" value="ECO:0007669"/>
    <property type="project" value="InterPro"/>
</dbReference>
<sequence length="197" mass="22334">MEAVIGKTPQIHLVVRKGSIAWDIMYRRVATLANRRILARASPKWEYLSSKLGAEVNEFRSNMEQMEAVIGKAPKKITPIDFAAWEAKVGKEAVAAVKDQWENQWLKGKKAETMITFDEAEAKKMKDECAALVAAAQDFEDTNRLRLREIEMSIGILQNEIDNIDDLEVEDLAKRYPKIAERAEEEVKEGVWAGGRD</sequence>
<evidence type="ECO:0008006" key="2">
    <source>
        <dbReference type="Google" id="ProtNLM"/>
    </source>
</evidence>
<gene>
    <name evidence="1" type="ORF">LSP00402_LOCUS3038</name>
</gene>
<evidence type="ECO:0000313" key="1">
    <source>
        <dbReference type="EMBL" id="CAD9750111.1"/>
    </source>
</evidence>
<dbReference type="EMBL" id="HBHP01004903">
    <property type="protein sequence ID" value="CAD9750111.1"/>
    <property type="molecule type" value="Transcribed_RNA"/>
</dbReference>
<dbReference type="SUPFAM" id="SSF161065">
    <property type="entry name" value="ATP synthase D chain-like"/>
    <property type="match status" value="1"/>
</dbReference>
<dbReference type="GO" id="GO:0015078">
    <property type="term" value="F:proton transmembrane transporter activity"/>
    <property type="evidence" value="ECO:0007669"/>
    <property type="project" value="InterPro"/>
</dbReference>
<dbReference type="GO" id="GO:0015986">
    <property type="term" value="P:proton motive force-driven ATP synthesis"/>
    <property type="evidence" value="ECO:0007669"/>
    <property type="project" value="InterPro"/>
</dbReference>
<name>A0A7S2X8U8_9EUKA</name>